<evidence type="ECO:0000256" key="2">
    <source>
        <dbReference type="ARBA" id="ARBA00006850"/>
    </source>
</evidence>
<feature type="compositionally biased region" description="Gly residues" evidence="9">
    <location>
        <begin position="11"/>
        <end position="31"/>
    </location>
</feature>
<accession>A0A423WUL8</accession>
<evidence type="ECO:0000256" key="4">
    <source>
        <dbReference type="ARBA" id="ARBA00022728"/>
    </source>
</evidence>
<proteinExistence type="inferred from homology"/>
<keyword evidence="5" id="KW-0694">RNA-binding</keyword>
<dbReference type="InterPro" id="IPR010920">
    <property type="entry name" value="LSM_dom_sf"/>
</dbReference>
<evidence type="ECO:0000313" key="11">
    <source>
        <dbReference type="EMBL" id="ROW07176.1"/>
    </source>
</evidence>
<dbReference type="GO" id="GO:1990726">
    <property type="term" value="C:Lsm1-7-Pat1 complex"/>
    <property type="evidence" value="ECO:0007669"/>
    <property type="project" value="TreeGrafter"/>
</dbReference>
<dbReference type="GO" id="GO:0071004">
    <property type="term" value="C:U2-type prespliceosome"/>
    <property type="evidence" value="ECO:0007669"/>
    <property type="project" value="TreeGrafter"/>
</dbReference>
<dbReference type="STRING" id="1230097.A0A423WUL8"/>
<keyword evidence="4" id="KW-0747">Spliceosome</keyword>
<gene>
    <name evidence="11" type="ORF">VPNG_07365</name>
</gene>
<dbReference type="EMBL" id="LKEB01000039">
    <property type="protein sequence ID" value="ROW07176.1"/>
    <property type="molecule type" value="Genomic_DNA"/>
</dbReference>
<keyword evidence="3" id="KW-0507">mRNA processing</keyword>
<evidence type="ECO:0000256" key="5">
    <source>
        <dbReference type="ARBA" id="ARBA00022884"/>
    </source>
</evidence>
<dbReference type="SMART" id="SM00651">
    <property type="entry name" value="Sm"/>
    <property type="match status" value="1"/>
</dbReference>
<dbReference type="Proteomes" id="UP000285146">
    <property type="component" value="Unassembled WGS sequence"/>
</dbReference>
<dbReference type="GO" id="GO:0000956">
    <property type="term" value="P:nuclear-transcribed mRNA catabolic process"/>
    <property type="evidence" value="ECO:0007669"/>
    <property type="project" value="InterPro"/>
</dbReference>
<dbReference type="InterPro" id="IPR001163">
    <property type="entry name" value="Sm_dom_euk/arc"/>
</dbReference>
<evidence type="ECO:0000256" key="6">
    <source>
        <dbReference type="ARBA" id="ARBA00023187"/>
    </source>
</evidence>
<name>A0A423WUL8_9PEZI</name>
<dbReference type="InterPro" id="IPR047575">
    <property type="entry name" value="Sm"/>
</dbReference>
<dbReference type="CDD" id="cd01729">
    <property type="entry name" value="LSm7"/>
    <property type="match status" value="1"/>
</dbReference>
<evidence type="ECO:0000256" key="8">
    <source>
        <dbReference type="ARBA" id="ARBA00023274"/>
    </source>
</evidence>
<dbReference type="AlphaFoldDB" id="A0A423WUL8"/>
<dbReference type="GO" id="GO:0097526">
    <property type="term" value="C:spliceosomal tri-snRNP complex"/>
    <property type="evidence" value="ECO:0007669"/>
    <property type="project" value="TreeGrafter"/>
</dbReference>
<feature type="compositionally biased region" description="Gly residues" evidence="9">
    <location>
        <begin position="38"/>
        <end position="52"/>
    </location>
</feature>
<evidence type="ECO:0000256" key="1">
    <source>
        <dbReference type="ARBA" id="ARBA00004123"/>
    </source>
</evidence>
<evidence type="ECO:0000313" key="12">
    <source>
        <dbReference type="Proteomes" id="UP000285146"/>
    </source>
</evidence>
<comment type="caution">
    <text evidence="11">The sequence shown here is derived from an EMBL/GenBank/DDBJ whole genome shotgun (WGS) entry which is preliminary data.</text>
</comment>
<dbReference type="PROSITE" id="PS52002">
    <property type="entry name" value="SM"/>
    <property type="match status" value="1"/>
</dbReference>
<dbReference type="FunCoup" id="A0A423WUL8">
    <property type="interactions" value="727"/>
</dbReference>
<dbReference type="InterPro" id="IPR017132">
    <property type="entry name" value="Lsm7"/>
</dbReference>
<dbReference type="GO" id="GO:0071013">
    <property type="term" value="C:catalytic step 2 spliceosome"/>
    <property type="evidence" value="ECO:0007669"/>
    <property type="project" value="TreeGrafter"/>
</dbReference>
<dbReference type="InParanoid" id="A0A423WUL8"/>
<comment type="subcellular location">
    <subcellularLocation>
        <location evidence="1">Nucleus</location>
    </subcellularLocation>
</comment>
<sequence length="153" mass="15981">MADRGSHRGGGRGGGGGGGERGNFRGRGGGRGGHHGPGRGGGQHGGGHGQHGGHGEGEQQRPKKENILDLSKYSDKRITVKFNGGREVSGVLKGYDPLMNLVLDEVKETMRDDEGKETTRDLGLTVARGTMIVLISPIDGSEEIANPFAQAED</sequence>
<keyword evidence="7" id="KW-0539">Nucleus</keyword>
<dbReference type="Gene3D" id="2.30.30.100">
    <property type="match status" value="1"/>
</dbReference>
<dbReference type="SUPFAM" id="SSF50182">
    <property type="entry name" value="Sm-like ribonucleoproteins"/>
    <property type="match status" value="1"/>
</dbReference>
<dbReference type="PANTHER" id="PTHR10553:SF5">
    <property type="entry name" value="U6 SNRNA-ASSOCIATED SM-LIKE PROTEIN LSM7"/>
    <property type="match status" value="1"/>
</dbReference>
<dbReference type="FunFam" id="2.30.30.100:FF:000043">
    <property type="entry name" value="U6 snRNA-associated Sm-like protein LSm7"/>
    <property type="match status" value="1"/>
</dbReference>
<dbReference type="InterPro" id="IPR044641">
    <property type="entry name" value="Lsm7/SmG-like"/>
</dbReference>
<evidence type="ECO:0000259" key="10">
    <source>
        <dbReference type="PROSITE" id="PS52002"/>
    </source>
</evidence>
<dbReference type="GO" id="GO:0005688">
    <property type="term" value="C:U6 snRNP"/>
    <property type="evidence" value="ECO:0007669"/>
    <property type="project" value="TreeGrafter"/>
</dbReference>
<comment type="similarity">
    <text evidence="2">Belongs to the snRNP Sm proteins family.</text>
</comment>
<evidence type="ECO:0000256" key="3">
    <source>
        <dbReference type="ARBA" id="ARBA00022664"/>
    </source>
</evidence>
<evidence type="ECO:0000256" key="9">
    <source>
        <dbReference type="SAM" id="MobiDB-lite"/>
    </source>
</evidence>
<reference evidence="11 12" key="1">
    <citation type="submission" date="2015-09" db="EMBL/GenBank/DDBJ databases">
        <title>Host preference determinants of Valsa canker pathogens revealed by comparative genomics.</title>
        <authorList>
            <person name="Yin Z."/>
            <person name="Huang L."/>
        </authorList>
    </citation>
    <scope>NUCLEOTIDE SEQUENCE [LARGE SCALE GENOMIC DNA]</scope>
    <source>
        <strain evidence="11 12">SXYLt</strain>
    </source>
</reference>
<dbReference type="Pfam" id="PF01423">
    <property type="entry name" value="LSM"/>
    <property type="match status" value="1"/>
</dbReference>
<dbReference type="OrthoDB" id="274944at2759"/>
<dbReference type="PANTHER" id="PTHR10553">
    <property type="entry name" value="SMALL NUCLEAR RIBONUCLEOPROTEIN"/>
    <property type="match status" value="1"/>
</dbReference>
<protein>
    <recommendedName>
        <fullName evidence="10">Sm domain-containing protein</fullName>
    </recommendedName>
</protein>
<keyword evidence="6" id="KW-0508">mRNA splicing</keyword>
<dbReference type="GO" id="GO:0000398">
    <property type="term" value="P:mRNA splicing, via spliceosome"/>
    <property type="evidence" value="ECO:0007669"/>
    <property type="project" value="InterPro"/>
</dbReference>
<dbReference type="GO" id="GO:0003723">
    <property type="term" value="F:RNA binding"/>
    <property type="evidence" value="ECO:0007669"/>
    <property type="project" value="UniProtKB-KW"/>
</dbReference>
<keyword evidence="12" id="KW-1185">Reference proteome</keyword>
<feature type="domain" description="Sm" evidence="10">
    <location>
        <begin position="65"/>
        <end position="141"/>
    </location>
</feature>
<feature type="region of interest" description="Disordered" evidence="9">
    <location>
        <begin position="1"/>
        <end position="67"/>
    </location>
</feature>
<evidence type="ECO:0000256" key="7">
    <source>
        <dbReference type="ARBA" id="ARBA00023242"/>
    </source>
</evidence>
<feature type="compositionally biased region" description="Basic and acidic residues" evidence="9">
    <location>
        <begin position="53"/>
        <end position="67"/>
    </location>
</feature>
<keyword evidence="8" id="KW-0687">Ribonucleoprotein</keyword>
<organism evidence="11 12">
    <name type="scientific">Cytospora leucostoma</name>
    <dbReference type="NCBI Taxonomy" id="1230097"/>
    <lineage>
        <taxon>Eukaryota</taxon>
        <taxon>Fungi</taxon>
        <taxon>Dikarya</taxon>
        <taxon>Ascomycota</taxon>
        <taxon>Pezizomycotina</taxon>
        <taxon>Sordariomycetes</taxon>
        <taxon>Sordariomycetidae</taxon>
        <taxon>Diaporthales</taxon>
        <taxon>Cytosporaceae</taxon>
        <taxon>Cytospora</taxon>
    </lineage>
</organism>